<feature type="binding site" evidence="10">
    <location>
        <begin position="134"/>
        <end position="138"/>
    </location>
    <ligand>
        <name>NADP(+)</name>
        <dbReference type="ChEBI" id="CHEBI:58349"/>
    </ligand>
</feature>
<dbReference type="GO" id="GO:0030266">
    <property type="term" value="F:quinate 3-dehydrogenase (NAD+) activity"/>
    <property type="evidence" value="ECO:0007669"/>
    <property type="project" value="UniProtKB-EC"/>
</dbReference>
<dbReference type="PANTHER" id="PTHR21089">
    <property type="entry name" value="SHIKIMATE DEHYDROGENASE"/>
    <property type="match status" value="1"/>
</dbReference>
<feature type="active site" description="Proton acceptor" evidence="10">
    <location>
        <position position="73"/>
    </location>
</feature>
<dbReference type="eggNOG" id="COG0169">
    <property type="taxonomic scope" value="Bacteria"/>
</dbReference>
<dbReference type="Gene3D" id="3.40.50.10860">
    <property type="entry name" value="Leucine Dehydrogenase, chain A, domain 1"/>
    <property type="match status" value="1"/>
</dbReference>
<comment type="similarity">
    <text evidence="10">Belongs to the shikimate dehydrogenase family.</text>
</comment>
<keyword evidence="2 10" id="KW-0028">Amino-acid biosynthesis</keyword>
<comment type="catalytic activity">
    <reaction evidence="8">
        <text>shikimate + NAD(+) = 3-dehydroshikimate + NADH + H(+)</text>
        <dbReference type="Rhea" id="RHEA:17741"/>
        <dbReference type="ChEBI" id="CHEBI:15378"/>
        <dbReference type="ChEBI" id="CHEBI:16630"/>
        <dbReference type="ChEBI" id="CHEBI:36208"/>
        <dbReference type="ChEBI" id="CHEBI:57540"/>
        <dbReference type="ChEBI" id="CHEBI:57945"/>
    </reaction>
</comment>
<keyword evidence="3 10" id="KW-0521">NADP</keyword>
<evidence type="ECO:0000256" key="5">
    <source>
        <dbReference type="ARBA" id="ARBA00023141"/>
    </source>
</evidence>
<dbReference type="Pfam" id="PF08501">
    <property type="entry name" value="Shikimate_dh_N"/>
    <property type="match status" value="1"/>
</dbReference>
<feature type="binding site" evidence="10">
    <location>
        <position position="94"/>
    </location>
    <ligand>
        <name>shikimate</name>
        <dbReference type="ChEBI" id="CHEBI:36208"/>
    </ligand>
</feature>
<evidence type="ECO:0000256" key="7">
    <source>
        <dbReference type="ARBA" id="ARBA00051639"/>
    </source>
</evidence>
<dbReference type="PATRIC" id="fig|398512.5.peg.2062"/>
<name>A0A0L6JLN2_9FIRM</name>
<feature type="binding site" evidence="10">
    <location>
        <begin position="22"/>
        <end position="24"/>
    </location>
    <ligand>
        <name>shikimate</name>
        <dbReference type="ChEBI" id="CHEBI:36208"/>
    </ligand>
</feature>
<dbReference type="GO" id="GO:0008652">
    <property type="term" value="P:amino acid biosynthetic process"/>
    <property type="evidence" value="ECO:0007669"/>
    <property type="project" value="UniProtKB-KW"/>
</dbReference>
<dbReference type="InterPro" id="IPR006151">
    <property type="entry name" value="Shikm_DH/Glu-tRNA_Rdtase"/>
</dbReference>
<keyword evidence="4 10" id="KW-0560">Oxidoreductase</keyword>
<feature type="binding site" evidence="10">
    <location>
        <position position="261"/>
    </location>
    <ligand>
        <name>shikimate</name>
        <dbReference type="ChEBI" id="CHEBI:36208"/>
    </ligand>
</feature>
<dbReference type="EMBL" id="LGTC01000001">
    <property type="protein sequence ID" value="KNY26716.1"/>
    <property type="molecule type" value="Genomic_DNA"/>
</dbReference>
<dbReference type="GO" id="GO:0009073">
    <property type="term" value="P:aromatic amino acid family biosynthetic process"/>
    <property type="evidence" value="ECO:0007669"/>
    <property type="project" value="UniProtKB-KW"/>
</dbReference>
<feature type="domain" description="Shikimate dehydrogenase substrate binding N-terminal" evidence="12">
    <location>
        <begin position="14"/>
        <end position="96"/>
    </location>
</feature>
<dbReference type="SUPFAM" id="SSF51735">
    <property type="entry name" value="NAD(P)-binding Rossmann-fold domains"/>
    <property type="match status" value="1"/>
</dbReference>
<dbReference type="InterPro" id="IPR011342">
    <property type="entry name" value="Shikimate_DH"/>
</dbReference>
<evidence type="ECO:0000256" key="4">
    <source>
        <dbReference type="ARBA" id="ARBA00023002"/>
    </source>
</evidence>
<dbReference type="AlphaFoldDB" id="A0A0L6JLN2"/>
<evidence type="ECO:0000256" key="2">
    <source>
        <dbReference type="ARBA" id="ARBA00022605"/>
    </source>
</evidence>
<dbReference type="Pfam" id="PF01488">
    <property type="entry name" value="Shikimate_DH"/>
    <property type="match status" value="1"/>
</dbReference>
<evidence type="ECO:0000313" key="14">
    <source>
        <dbReference type="Proteomes" id="UP000036923"/>
    </source>
</evidence>
<comment type="subunit">
    <text evidence="10">Homodimer.</text>
</comment>
<gene>
    <name evidence="10" type="primary">aroE</name>
    <name evidence="13" type="ORF">Bccel_1981</name>
</gene>
<dbReference type="SUPFAM" id="SSF53223">
    <property type="entry name" value="Aminoacid dehydrogenase-like, N-terminal domain"/>
    <property type="match status" value="1"/>
</dbReference>
<dbReference type="UniPathway" id="UPA00053">
    <property type="reaction ID" value="UER00087"/>
</dbReference>
<dbReference type="GO" id="GO:0052734">
    <property type="term" value="F:shikimate 3-dehydrogenase (NAD+) activity"/>
    <property type="evidence" value="ECO:0007669"/>
    <property type="project" value="RHEA"/>
</dbReference>
<dbReference type="Gene3D" id="3.40.50.720">
    <property type="entry name" value="NAD(P)-binding Rossmann-like Domain"/>
    <property type="match status" value="1"/>
</dbReference>
<evidence type="ECO:0000256" key="10">
    <source>
        <dbReference type="HAMAP-Rule" id="MF_00222"/>
    </source>
</evidence>
<dbReference type="InterPro" id="IPR046346">
    <property type="entry name" value="Aminoacid_DH-like_N_sf"/>
</dbReference>
<keyword evidence="5 10" id="KW-0057">Aromatic amino acid biosynthesis</keyword>
<feature type="binding site" evidence="10">
    <location>
        <position position="109"/>
    </location>
    <ligand>
        <name>shikimate</name>
        <dbReference type="ChEBI" id="CHEBI:36208"/>
    </ligand>
</feature>
<dbReference type="InterPro" id="IPR022893">
    <property type="entry name" value="Shikimate_DH_fam"/>
</dbReference>
<dbReference type="GO" id="GO:0009423">
    <property type="term" value="P:chorismate biosynthetic process"/>
    <property type="evidence" value="ECO:0007669"/>
    <property type="project" value="UniProtKB-UniRule"/>
</dbReference>
<dbReference type="FunFam" id="3.40.50.720:FF:000086">
    <property type="entry name" value="Quinate/shikimate dehydrogenase"/>
    <property type="match status" value="1"/>
</dbReference>
<comment type="pathway">
    <text evidence="1 10">Metabolic intermediate biosynthesis; chorismate biosynthesis; chorismate from D-erythrose 4-phosphate and phosphoenolpyruvate: step 4/7.</text>
</comment>
<dbReference type="GO" id="GO:0019632">
    <property type="term" value="P:shikimate metabolic process"/>
    <property type="evidence" value="ECO:0007669"/>
    <property type="project" value="InterPro"/>
</dbReference>
<evidence type="ECO:0000259" key="11">
    <source>
        <dbReference type="Pfam" id="PF01488"/>
    </source>
</evidence>
<evidence type="ECO:0000313" key="13">
    <source>
        <dbReference type="EMBL" id="KNY26716.1"/>
    </source>
</evidence>
<keyword evidence="14" id="KW-1185">Reference proteome</keyword>
<dbReference type="GO" id="GO:0004764">
    <property type="term" value="F:shikimate 3-dehydrogenase (NADP+) activity"/>
    <property type="evidence" value="ECO:0007669"/>
    <property type="project" value="UniProtKB-UniRule"/>
</dbReference>
<proteinExistence type="inferred from homology"/>
<dbReference type="RefSeq" id="WP_242853069.1">
    <property type="nucleotide sequence ID" value="NZ_JQKC01000006.1"/>
</dbReference>
<accession>A0A0L6JLN2</accession>
<dbReference type="PANTHER" id="PTHR21089:SF1">
    <property type="entry name" value="BIFUNCTIONAL 3-DEHYDROQUINATE DEHYDRATASE_SHIKIMATE DEHYDROGENASE, CHLOROPLASTIC"/>
    <property type="match status" value="1"/>
</dbReference>
<feature type="domain" description="Quinate/shikimate 5-dehydrogenase/glutamyl-tRNA reductase" evidence="11">
    <location>
        <begin position="123"/>
        <end position="205"/>
    </location>
</feature>
<comment type="caution">
    <text evidence="13">The sequence shown here is derived from an EMBL/GenBank/DDBJ whole genome shotgun (WGS) entry which is preliminary data.</text>
</comment>
<evidence type="ECO:0000256" key="6">
    <source>
        <dbReference type="ARBA" id="ARBA00049442"/>
    </source>
</evidence>
<feature type="binding site" evidence="10">
    <location>
        <position position="233"/>
    </location>
    <ligand>
        <name>shikimate</name>
        <dbReference type="ChEBI" id="CHEBI:36208"/>
    </ligand>
</feature>
<dbReference type="EC" id="1.1.1.25" evidence="10"/>
<dbReference type="STRING" id="398512.Bccel_1981"/>
<protein>
    <recommendedName>
        <fullName evidence="10">Shikimate dehydrogenase (NADP(+))</fullName>
        <shortName evidence="10">SDH</shortName>
        <ecNumber evidence="10">1.1.1.25</ecNumber>
    </recommendedName>
</protein>
<comment type="pathway">
    <text evidence="9">Aromatic compound metabolism; 3,4-dihydroxybenzoate biosynthesis; 3-dehydroquinate from D-quinate (NAD(+) route).</text>
</comment>
<dbReference type="NCBIfam" id="TIGR00507">
    <property type="entry name" value="aroE"/>
    <property type="match status" value="1"/>
</dbReference>
<dbReference type="HAMAP" id="MF_00222">
    <property type="entry name" value="Shikimate_DH_AroE"/>
    <property type="match status" value="1"/>
</dbReference>
<feature type="binding site" evidence="10">
    <location>
        <position position="69"/>
    </location>
    <ligand>
        <name>shikimate</name>
        <dbReference type="ChEBI" id="CHEBI:36208"/>
    </ligand>
</feature>
<evidence type="ECO:0000256" key="9">
    <source>
        <dbReference type="ARBA" id="ARBA00060613"/>
    </source>
</evidence>
<feature type="binding site" evidence="10">
    <location>
        <position position="231"/>
    </location>
    <ligand>
        <name>NADP(+)</name>
        <dbReference type="ChEBI" id="CHEBI:58349"/>
    </ligand>
</feature>
<comment type="caution">
    <text evidence="10">Lacks conserved residue(s) required for the propagation of feature annotation.</text>
</comment>
<dbReference type="GO" id="GO:0050661">
    <property type="term" value="F:NADP binding"/>
    <property type="evidence" value="ECO:0007669"/>
    <property type="project" value="InterPro"/>
</dbReference>
<comment type="function">
    <text evidence="10">Involved in the biosynthesis of the chorismate, which leads to the biosynthesis of aromatic amino acids. Catalyzes the reversible NADPH linked reduction of 3-dehydroshikimate (DHSA) to yield shikimate (SA).</text>
</comment>
<evidence type="ECO:0000256" key="3">
    <source>
        <dbReference type="ARBA" id="ARBA00022857"/>
    </source>
</evidence>
<feature type="binding site" evidence="10">
    <location>
        <position position="85"/>
    </location>
    <ligand>
        <name>NADP(+)</name>
        <dbReference type="ChEBI" id="CHEBI:58349"/>
    </ligand>
</feature>
<dbReference type="Proteomes" id="UP000036923">
    <property type="component" value="Unassembled WGS sequence"/>
</dbReference>
<dbReference type="CDD" id="cd01065">
    <property type="entry name" value="NAD_bind_Shikimate_DH"/>
    <property type="match status" value="1"/>
</dbReference>
<dbReference type="InterPro" id="IPR013708">
    <property type="entry name" value="Shikimate_DH-bd_N"/>
</dbReference>
<evidence type="ECO:0000259" key="12">
    <source>
        <dbReference type="Pfam" id="PF08501"/>
    </source>
</evidence>
<comment type="catalytic activity">
    <reaction evidence="7">
        <text>L-quinate + NAD(+) = 3-dehydroquinate + NADH + H(+)</text>
        <dbReference type="Rhea" id="RHEA:22364"/>
        <dbReference type="ChEBI" id="CHEBI:15378"/>
        <dbReference type="ChEBI" id="CHEBI:29751"/>
        <dbReference type="ChEBI" id="CHEBI:32364"/>
        <dbReference type="ChEBI" id="CHEBI:57540"/>
        <dbReference type="ChEBI" id="CHEBI:57945"/>
        <dbReference type="EC" id="1.1.1.24"/>
    </reaction>
</comment>
<dbReference type="InterPro" id="IPR036291">
    <property type="entry name" value="NAD(P)-bd_dom_sf"/>
</dbReference>
<sequence>MELSINARTKIIGIIGDPIEHSKSPILHNYISASKNINAVYVPFRVHTDNLLDAVRGLRGLNVVGFNVTVPHKNKVMEYLDCISEEARLIGAVNTVKNIDGKLWGYNTDGDGFLRSFKEETGHSFKGERVVIIGAGGAARAVAVKVALEGASEVVILNRSVDKAKELSDYINNNISCCSSFAGMEHSDVKNAVMNCRIVINTTSVGMYPEIDKSPIESYSLLNDKHIVYDIIYNPVKTELLKAAGEKGSIAVNGMGMLFYQGIYAYEKWMDIEFLENEIEQFYMRFKETVMAI</sequence>
<evidence type="ECO:0000256" key="1">
    <source>
        <dbReference type="ARBA" id="ARBA00004871"/>
    </source>
</evidence>
<feature type="binding site" evidence="10">
    <location>
        <position position="254"/>
    </location>
    <ligand>
        <name>NADP(+)</name>
        <dbReference type="ChEBI" id="CHEBI:58349"/>
    </ligand>
</feature>
<organism evidence="13 14">
    <name type="scientific">Pseudobacteroides cellulosolvens ATCC 35603 = DSM 2933</name>
    <dbReference type="NCBI Taxonomy" id="398512"/>
    <lineage>
        <taxon>Bacteria</taxon>
        <taxon>Bacillati</taxon>
        <taxon>Bacillota</taxon>
        <taxon>Clostridia</taxon>
        <taxon>Eubacteriales</taxon>
        <taxon>Oscillospiraceae</taxon>
        <taxon>Pseudobacteroides</taxon>
    </lineage>
</organism>
<evidence type="ECO:0000256" key="8">
    <source>
        <dbReference type="ARBA" id="ARBA00052329"/>
    </source>
</evidence>
<comment type="catalytic activity">
    <reaction evidence="6 10">
        <text>shikimate + NADP(+) = 3-dehydroshikimate + NADPH + H(+)</text>
        <dbReference type="Rhea" id="RHEA:17737"/>
        <dbReference type="ChEBI" id="CHEBI:15378"/>
        <dbReference type="ChEBI" id="CHEBI:16630"/>
        <dbReference type="ChEBI" id="CHEBI:36208"/>
        <dbReference type="ChEBI" id="CHEBI:57783"/>
        <dbReference type="ChEBI" id="CHEBI:58349"/>
        <dbReference type="EC" id="1.1.1.25"/>
    </reaction>
</comment>
<reference evidence="14" key="1">
    <citation type="submission" date="2015-07" db="EMBL/GenBank/DDBJ databases">
        <title>Near-Complete Genome Sequence of the Cellulolytic Bacterium Bacteroides (Pseudobacteroides) cellulosolvens ATCC 35603.</title>
        <authorList>
            <person name="Dassa B."/>
            <person name="Utturkar S.M."/>
            <person name="Klingeman D.M."/>
            <person name="Hurt R.A."/>
            <person name="Keller M."/>
            <person name="Xu J."/>
            <person name="Reddy Y.H.K."/>
            <person name="Borovok I."/>
            <person name="Grinberg I.R."/>
            <person name="Lamed R."/>
            <person name="Zhivin O."/>
            <person name="Bayer E.A."/>
            <person name="Brown S.D."/>
        </authorList>
    </citation>
    <scope>NUCLEOTIDE SEQUENCE [LARGE SCALE GENOMIC DNA]</scope>
    <source>
        <strain evidence="14">DSM 2933</strain>
    </source>
</reference>